<feature type="domain" description="Glutamate-ammonia ligase adenylyltransferase repeated" evidence="8">
    <location>
        <begin position="637"/>
        <end position="877"/>
    </location>
</feature>
<dbReference type="OrthoDB" id="9759366at2"/>
<keyword evidence="1 10" id="KW-0808">Transferase</keyword>
<keyword evidence="12" id="KW-1185">Reference proteome</keyword>
<dbReference type="CDD" id="cd05401">
    <property type="entry name" value="NT_GlnE_GlnD_like"/>
    <property type="match status" value="2"/>
</dbReference>
<evidence type="ECO:0000259" key="9">
    <source>
        <dbReference type="Pfam" id="PF08335"/>
    </source>
</evidence>
<dbReference type="Proteomes" id="UP000006078">
    <property type="component" value="Unassembled WGS sequence"/>
</dbReference>
<keyword evidence="2 10" id="KW-0548">Nucleotidyltransferase</keyword>
<evidence type="ECO:0000256" key="1">
    <source>
        <dbReference type="ARBA" id="ARBA00022679"/>
    </source>
</evidence>
<proteinExistence type="predicted"/>
<dbReference type="SUPFAM" id="SSF81301">
    <property type="entry name" value="Nucleotidyltransferase"/>
    <property type="match status" value="2"/>
</dbReference>
<dbReference type="Gene3D" id="3.30.460.10">
    <property type="entry name" value="Beta Polymerase, domain 2"/>
    <property type="match status" value="2"/>
</dbReference>
<reference evidence="11 12" key="2">
    <citation type="submission" date="2012-08" db="EMBL/GenBank/DDBJ databases">
        <title>The Genome Sequence of Turicella otitidis ATCC 51513.</title>
        <authorList>
            <consortium name="The Broad Institute Genome Sequencing Platform"/>
            <person name="Earl A."/>
            <person name="Ward D."/>
            <person name="Feldgarden M."/>
            <person name="Gevers D."/>
            <person name="Huys G."/>
            <person name="Walker B."/>
            <person name="Young S.K."/>
            <person name="Zeng Q."/>
            <person name="Gargeya S."/>
            <person name="Fitzgerald M."/>
            <person name="Haas B."/>
            <person name="Abouelleil A."/>
            <person name="Alvarado L."/>
            <person name="Arachchi H.M."/>
            <person name="Berlin A.M."/>
            <person name="Chapman S.B."/>
            <person name="Goldberg J."/>
            <person name="Griggs A."/>
            <person name="Gujja S."/>
            <person name="Hansen M."/>
            <person name="Howarth C."/>
            <person name="Imamovic A."/>
            <person name="Larimer J."/>
            <person name="McCowen C."/>
            <person name="Montmayeur A."/>
            <person name="Murphy C."/>
            <person name="Neiman D."/>
            <person name="Pearson M."/>
            <person name="Priest M."/>
            <person name="Roberts A."/>
            <person name="Saif S."/>
            <person name="Shea T."/>
            <person name="Sisk P."/>
            <person name="Sykes S."/>
            <person name="Wortman J."/>
            <person name="Nusbaum C."/>
            <person name="Birren B."/>
        </authorList>
    </citation>
    <scope>NUCLEOTIDE SEQUENCE [LARGE SCALE GENOMIC DNA]</scope>
    <source>
        <strain evidence="11 12">ATCC 51513</strain>
    </source>
</reference>
<dbReference type="EMBL" id="AHAE01000018">
    <property type="protein sequence ID" value="EJZ82761.1"/>
    <property type="molecule type" value="Genomic_DNA"/>
</dbReference>
<dbReference type="AlphaFoldDB" id="I7KII2"/>
<evidence type="ECO:0000313" key="13">
    <source>
        <dbReference type="Proteomes" id="UP000011016"/>
    </source>
</evidence>
<dbReference type="PANTHER" id="PTHR30621">
    <property type="entry name" value="GLUTAMINE SYNTHETASE ADENYLYLTRANSFERASE"/>
    <property type="match status" value="1"/>
</dbReference>
<keyword evidence="4" id="KW-0067">ATP-binding</keyword>
<dbReference type="GO" id="GO:0008882">
    <property type="term" value="F:[glutamate-ammonia-ligase] adenylyltransferase activity"/>
    <property type="evidence" value="ECO:0007669"/>
    <property type="project" value="UniProtKB-EC"/>
</dbReference>
<dbReference type="PATRIC" id="fig|883169.3.peg.294"/>
<dbReference type="HOGENOM" id="CLU_006233_1_0_11"/>
<dbReference type="RefSeq" id="WP_004600201.1">
    <property type="nucleotide sequence ID" value="NZ_HF541865.1"/>
</dbReference>
<dbReference type="eggNOG" id="COG1391">
    <property type="taxonomic scope" value="Bacteria"/>
</dbReference>
<feature type="domain" description="PII-uridylyltransferase/Glutamine-synthetase adenylyltransferase" evidence="9">
    <location>
        <begin position="899"/>
        <end position="1039"/>
    </location>
</feature>
<dbReference type="InterPro" id="IPR023057">
    <property type="entry name" value="GlnE"/>
</dbReference>
<dbReference type="InterPro" id="IPR013546">
    <property type="entry name" value="PII_UdlTrfase/GS_AdlTrfase"/>
</dbReference>
<keyword evidence="10" id="KW-0436">Ligase</keyword>
<evidence type="ECO:0000256" key="4">
    <source>
        <dbReference type="ARBA" id="ARBA00022840"/>
    </source>
</evidence>
<dbReference type="SUPFAM" id="SSF81593">
    <property type="entry name" value="Nucleotidyltransferase substrate binding subunit/domain"/>
    <property type="match status" value="2"/>
</dbReference>
<evidence type="ECO:0000256" key="3">
    <source>
        <dbReference type="ARBA" id="ARBA00022741"/>
    </source>
</evidence>
<dbReference type="EMBL" id="CAJZ01000030">
    <property type="protein sequence ID" value="CCI82965.1"/>
    <property type="molecule type" value="Genomic_DNA"/>
</dbReference>
<dbReference type="EC" id="2.7.7.42" evidence="10"/>
<evidence type="ECO:0000256" key="5">
    <source>
        <dbReference type="ARBA" id="ARBA00022842"/>
    </source>
</evidence>
<evidence type="ECO:0000256" key="2">
    <source>
        <dbReference type="ARBA" id="ARBA00022695"/>
    </source>
</evidence>
<dbReference type="GO" id="GO:0005829">
    <property type="term" value="C:cytosol"/>
    <property type="evidence" value="ECO:0007669"/>
    <property type="project" value="TreeGrafter"/>
</dbReference>
<dbReference type="NCBIfam" id="NF010707">
    <property type="entry name" value="PRK14109.1"/>
    <property type="match status" value="1"/>
</dbReference>
<evidence type="ECO:0000256" key="7">
    <source>
        <dbReference type="SAM" id="MobiDB-lite"/>
    </source>
</evidence>
<organism evidence="10 13">
    <name type="scientific">Corynebacterium otitidis ATCC 51513</name>
    <dbReference type="NCBI Taxonomy" id="883169"/>
    <lineage>
        <taxon>Bacteria</taxon>
        <taxon>Bacillati</taxon>
        <taxon>Actinomycetota</taxon>
        <taxon>Actinomycetes</taxon>
        <taxon>Mycobacteriales</taxon>
        <taxon>Corynebacteriaceae</taxon>
        <taxon>Corynebacterium</taxon>
    </lineage>
</organism>
<dbReference type="InterPro" id="IPR043519">
    <property type="entry name" value="NT_sf"/>
</dbReference>
<evidence type="ECO:0000259" key="8">
    <source>
        <dbReference type="Pfam" id="PF03710"/>
    </source>
</evidence>
<evidence type="ECO:0000313" key="10">
    <source>
        <dbReference type="EMBL" id="CCI82965.1"/>
    </source>
</evidence>
<dbReference type="Gene3D" id="1.20.120.330">
    <property type="entry name" value="Nucleotidyltransferases domain 2"/>
    <property type="match status" value="2"/>
</dbReference>
<keyword evidence="6" id="KW-0511">Multifunctional enzyme</keyword>
<dbReference type="PANTHER" id="PTHR30621:SF0">
    <property type="entry name" value="BIFUNCTIONAL GLUTAMINE SYNTHETASE ADENYLYLTRANSFERASE_ADENYLYL-REMOVING ENZYME"/>
    <property type="match status" value="1"/>
</dbReference>
<evidence type="ECO:0000256" key="6">
    <source>
        <dbReference type="ARBA" id="ARBA00023268"/>
    </source>
</evidence>
<dbReference type="InterPro" id="IPR005190">
    <property type="entry name" value="GlnE_rpt_dom"/>
</dbReference>
<dbReference type="Pfam" id="PF08335">
    <property type="entry name" value="GlnD_UR_UTase"/>
    <property type="match status" value="2"/>
</dbReference>
<dbReference type="Pfam" id="PF03710">
    <property type="entry name" value="GlnE"/>
    <property type="match status" value="2"/>
</dbReference>
<protein>
    <submittedName>
        <fullName evidence="10">Glutamate-ammonia-ligase adenylyltransferase</fullName>
        <ecNumber evidence="10">2.7.7.42</ecNumber>
    </submittedName>
</protein>
<feature type="region of interest" description="Disordered" evidence="7">
    <location>
        <begin position="131"/>
        <end position="188"/>
    </location>
</feature>
<name>I7KII2_9CORY</name>
<feature type="domain" description="Glutamate-ammonia ligase adenylyltransferase repeated" evidence="8">
    <location>
        <begin position="184"/>
        <end position="360"/>
    </location>
</feature>
<keyword evidence="3" id="KW-0547">Nucleotide-binding</keyword>
<dbReference type="Proteomes" id="UP000011016">
    <property type="component" value="Unassembled WGS sequence"/>
</dbReference>
<reference evidence="10 13" key="1">
    <citation type="journal article" date="2012" name="J. Bacteriol.">
        <title>Draft Genome Sequence of Turicella otitidis ATCC 51513, Isolated from Middle Ear Fluid from a Child with Otitis Media.</title>
        <authorList>
            <person name="Brinkrolf K."/>
            <person name="Schneider J."/>
            <person name="Knecht M."/>
            <person name="Ruckert C."/>
            <person name="Tauch A."/>
        </authorList>
    </citation>
    <scope>NUCLEOTIDE SEQUENCE [LARGE SCALE GENOMIC DNA]</scope>
    <source>
        <strain evidence="10 13">ATCC 51513</strain>
    </source>
</reference>
<dbReference type="GO" id="GO:0005524">
    <property type="term" value="F:ATP binding"/>
    <property type="evidence" value="ECO:0007669"/>
    <property type="project" value="UniProtKB-KW"/>
</dbReference>
<feature type="domain" description="PII-uridylyltransferase/Glutamine-synthetase adenylyltransferase" evidence="9">
    <location>
        <begin position="385"/>
        <end position="531"/>
    </location>
</feature>
<dbReference type="GO" id="GO:0016874">
    <property type="term" value="F:ligase activity"/>
    <property type="evidence" value="ECO:0007669"/>
    <property type="project" value="UniProtKB-KW"/>
</dbReference>
<comment type="caution">
    <text evidence="10">The sequence shown here is derived from an EMBL/GenBank/DDBJ whole genome shotgun (WGS) entry which is preliminary data.</text>
</comment>
<gene>
    <name evidence="10" type="primary">glnE</name>
    <name evidence="10" type="ORF">BN46_0217</name>
    <name evidence="11" type="ORF">HMPREF9719_00311</name>
</gene>
<dbReference type="GO" id="GO:0000820">
    <property type="term" value="P:regulation of glutamine family amino acid metabolic process"/>
    <property type="evidence" value="ECO:0007669"/>
    <property type="project" value="TreeGrafter"/>
</dbReference>
<accession>I7KII2</accession>
<keyword evidence="5" id="KW-0460">Magnesium</keyword>
<evidence type="ECO:0000313" key="12">
    <source>
        <dbReference type="Proteomes" id="UP000006078"/>
    </source>
</evidence>
<evidence type="ECO:0000313" key="11">
    <source>
        <dbReference type="EMBL" id="EJZ82761.1"/>
    </source>
</evidence>
<sequence>MPATSRTSAIPRPAVLGLQGSRAGEDIAELGWDNTDHVPALWALAGSGRPNLALNTMLRLAQGLKDAGEAEDFDRALREDARFRVRLMALIGGSSAFGDHLAAHPETWRELLEDLPTREEMMAGMLESVGATPAFEPGDAAPGGEEPDDDSAGGDSGEAWRGEPDPASEDLSTAGTYRAAESGRAAETKARERYRTLMMRIAAHDLAGTFPETQRHPGHPEVPIRKVMRLLSDLADAAVTCALAVAVRTVYGDERPESRLAVVALGKCGAQELNFLSDVDVLFVAEPATSKATRLAAETTAVGSRCFFEIDANLRPEGRSGALVRTLASHVAYYDKWAETWEFQAQLKGRAQAGNLALGEAYTDAIGERVWEASRRDSFVADIQAMRRRVVDNVPKDEAGRELKLGKGGLRDVEFAVQLLQLVHGRSDVSLRVRSTLEALDALIAGGYVGREDGPRLQEAYGFLRLLEHRLQQQRLKRTHVLPSEDDEENLQWVARSAGFRARRSNSATDEFVVSLRRVRLLISELHSRLFYRPLLDSVVNFDVDTLKLSPKAVQRQLTALGYQFPERAVEHLTRLATGSSRKARIQALLLPTLMEWLSRTADPDAGLLNYRKLSEAAHDKSWFLRLLRDEGVVGRRLIHILGTSPYTASLIIQNPDLVKMLEDGASGPRLMSTSPSTVSRSLVAAAGRYRDPDKAISVARSLRRSELARIASATLLGMLDVPRVCEALSRVWVAVLEASLRAEIRYRLAESGDEEPPARIAVIGMGRLGGAELCFGSDADVLFVAEPADGEDESRALKWASGVCDSMRRRLKKPSDDPPIEVDVGLRPEGRSGALVRTVESYRRYYERWGETWELQALLRAAPVAGDRELADRFLKVIDDFRYPSSGIEEATIREVRRMKARVDNERLPRGADRSTHTKLGRGGLTDIEWTVQLFTLMHVHRVPGLRTPSTLGALDVLAEEEILSARDAEILKEAWLTATATRNALVLVKGRRHDQLPKPGPQLAQVAGAAGWDPDDPQGFLEHYLRVTRRARAVVDQAFWGERTLEP</sequence>
<dbReference type="STRING" id="29321.AAV33_08980"/>